<name>A0ABP8GTX3_9BURK</name>
<evidence type="ECO:0000313" key="2">
    <source>
        <dbReference type="Proteomes" id="UP001500975"/>
    </source>
</evidence>
<dbReference type="RefSeq" id="WP_345535411.1">
    <property type="nucleotide sequence ID" value="NZ_BAABGJ010000002.1"/>
</dbReference>
<dbReference type="Proteomes" id="UP001500975">
    <property type="component" value="Unassembled WGS sequence"/>
</dbReference>
<sequence>MKHPPLKLTIDEAAPGAFVWTLLQTDDGGAPKKVMKAAEDNYDSYEAALAAGTRAMDAELRKSAATDQRKQLIAARS</sequence>
<dbReference type="EMBL" id="BAABGJ010000002">
    <property type="protein sequence ID" value="GAA4329816.1"/>
    <property type="molecule type" value="Genomic_DNA"/>
</dbReference>
<comment type="caution">
    <text evidence="1">The sequence shown here is derived from an EMBL/GenBank/DDBJ whole genome shotgun (WGS) entry which is preliminary data.</text>
</comment>
<evidence type="ECO:0000313" key="1">
    <source>
        <dbReference type="EMBL" id="GAA4329816.1"/>
    </source>
</evidence>
<keyword evidence="2" id="KW-1185">Reference proteome</keyword>
<organism evidence="1 2">
    <name type="scientific">Variovorax defluvii</name>
    <dbReference type="NCBI Taxonomy" id="913761"/>
    <lineage>
        <taxon>Bacteria</taxon>
        <taxon>Pseudomonadati</taxon>
        <taxon>Pseudomonadota</taxon>
        <taxon>Betaproteobacteria</taxon>
        <taxon>Burkholderiales</taxon>
        <taxon>Comamonadaceae</taxon>
        <taxon>Variovorax</taxon>
    </lineage>
</organism>
<proteinExistence type="predicted"/>
<gene>
    <name evidence="1" type="ORF">GCM10023165_02910</name>
</gene>
<reference evidence="2" key="1">
    <citation type="journal article" date="2019" name="Int. J. Syst. Evol. Microbiol.">
        <title>The Global Catalogue of Microorganisms (GCM) 10K type strain sequencing project: providing services to taxonomists for standard genome sequencing and annotation.</title>
        <authorList>
            <consortium name="The Broad Institute Genomics Platform"/>
            <consortium name="The Broad Institute Genome Sequencing Center for Infectious Disease"/>
            <person name="Wu L."/>
            <person name="Ma J."/>
        </authorList>
    </citation>
    <scope>NUCLEOTIDE SEQUENCE [LARGE SCALE GENOMIC DNA]</scope>
    <source>
        <strain evidence="2">JCM 17804</strain>
    </source>
</reference>
<accession>A0ABP8GTX3</accession>
<protein>
    <submittedName>
        <fullName evidence="1">Uncharacterized protein</fullName>
    </submittedName>
</protein>